<reference evidence="1 2" key="1">
    <citation type="submission" date="2022-12" db="EMBL/GenBank/DDBJ databases">
        <title>Genome Sequence of Deinococcus aquaticus Type Strain PB314.</title>
        <authorList>
            <person name="Albert C."/>
            <person name="Hill J."/>
            <person name="Boren L."/>
            <person name="Scholz-Ng S."/>
            <person name="Fatema N."/>
            <person name="Grosso R."/>
            <person name="Soboslay E."/>
            <person name="Tuohy J."/>
        </authorList>
    </citation>
    <scope>NUCLEOTIDE SEQUENCE [LARGE SCALE GENOMIC DNA]</scope>
    <source>
        <strain evidence="1 2">PB-314</strain>
    </source>
</reference>
<gene>
    <name evidence="1" type="ORF">M8445_12515</name>
</gene>
<evidence type="ECO:0000313" key="2">
    <source>
        <dbReference type="Proteomes" id="UP001217044"/>
    </source>
</evidence>
<dbReference type="InterPro" id="IPR010064">
    <property type="entry name" value="HK97-gp10_tail"/>
</dbReference>
<organism evidence="1 2">
    <name type="scientific">Deinococcus aquaticus</name>
    <dbReference type="NCBI Taxonomy" id="328692"/>
    <lineage>
        <taxon>Bacteria</taxon>
        <taxon>Thermotogati</taxon>
        <taxon>Deinococcota</taxon>
        <taxon>Deinococci</taxon>
        <taxon>Deinococcales</taxon>
        <taxon>Deinococcaceae</taxon>
        <taxon>Deinococcus</taxon>
    </lineage>
</organism>
<sequence length="108" mass="12194">MSNNQLFNSLLQRVHDAVEKALEDTAVMVQAEAREDVPKDTQALMHSIQAEKVSDLTYKVTANTKYALYVHEGYVSKSGRFIAGTPYLTGPISRQKVKILDRIRENLQ</sequence>
<dbReference type="Pfam" id="PF04883">
    <property type="entry name" value="HK97-gp10_like"/>
    <property type="match status" value="1"/>
</dbReference>
<accession>A0ABY7V0K1</accession>
<dbReference type="RefSeq" id="WP_273988116.1">
    <property type="nucleotide sequence ID" value="NZ_BAABQT010000015.1"/>
</dbReference>
<name>A0ABY7V0K1_9DEIO</name>
<evidence type="ECO:0000313" key="1">
    <source>
        <dbReference type="EMBL" id="WDA58164.1"/>
    </source>
</evidence>
<dbReference type="Proteomes" id="UP001217044">
    <property type="component" value="Chromosome"/>
</dbReference>
<proteinExistence type="predicted"/>
<keyword evidence="2" id="KW-1185">Reference proteome</keyword>
<protein>
    <submittedName>
        <fullName evidence="1">HK97 gp10 family phage protein</fullName>
    </submittedName>
</protein>
<dbReference type="EMBL" id="CP115165">
    <property type="protein sequence ID" value="WDA58164.1"/>
    <property type="molecule type" value="Genomic_DNA"/>
</dbReference>